<feature type="domain" description="Tripartite ATP-independent periplasmic transporters DctQ component" evidence="10">
    <location>
        <begin position="24"/>
        <end position="152"/>
    </location>
</feature>
<keyword evidence="6 9" id="KW-1133">Transmembrane helix</keyword>
<dbReference type="GO" id="GO:0015740">
    <property type="term" value="P:C4-dicarboxylate transport"/>
    <property type="evidence" value="ECO:0007669"/>
    <property type="project" value="TreeGrafter"/>
</dbReference>
<comment type="caution">
    <text evidence="11">The sequence shown here is derived from an EMBL/GenBank/DDBJ whole genome shotgun (WGS) entry which is preliminary data.</text>
</comment>
<evidence type="ECO:0000256" key="2">
    <source>
        <dbReference type="ARBA" id="ARBA00022448"/>
    </source>
</evidence>
<evidence type="ECO:0000313" key="12">
    <source>
        <dbReference type="Proteomes" id="UP000230821"/>
    </source>
</evidence>
<name>A0A2G6KEJ4_9BACT</name>
<protein>
    <recommendedName>
        <fullName evidence="10">Tripartite ATP-independent periplasmic transporters DctQ component domain-containing protein</fullName>
    </recommendedName>
</protein>
<keyword evidence="5 9" id="KW-0812">Transmembrane</keyword>
<proteinExistence type="inferred from homology"/>
<evidence type="ECO:0000256" key="4">
    <source>
        <dbReference type="ARBA" id="ARBA00022519"/>
    </source>
</evidence>
<dbReference type="AlphaFoldDB" id="A0A2G6KEJ4"/>
<gene>
    <name evidence="11" type="ORF">CSA56_09265</name>
</gene>
<dbReference type="Proteomes" id="UP000230821">
    <property type="component" value="Unassembled WGS sequence"/>
</dbReference>
<feature type="transmembrane region" description="Helical" evidence="9">
    <location>
        <begin position="130"/>
        <end position="152"/>
    </location>
</feature>
<comment type="similarity">
    <text evidence="8">Belongs to the TRAP transporter small permease family.</text>
</comment>
<evidence type="ECO:0000256" key="3">
    <source>
        <dbReference type="ARBA" id="ARBA00022475"/>
    </source>
</evidence>
<evidence type="ECO:0000256" key="5">
    <source>
        <dbReference type="ARBA" id="ARBA00022692"/>
    </source>
</evidence>
<keyword evidence="7 9" id="KW-0472">Membrane</keyword>
<keyword evidence="2" id="KW-0813">Transport</keyword>
<evidence type="ECO:0000256" key="9">
    <source>
        <dbReference type="SAM" id="Phobius"/>
    </source>
</evidence>
<keyword evidence="4" id="KW-0997">Cell inner membrane</keyword>
<evidence type="ECO:0000256" key="7">
    <source>
        <dbReference type="ARBA" id="ARBA00023136"/>
    </source>
</evidence>
<keyword evidence="3" id="KW-1003">Cell membrane</keyword>
<dbReference type="PANTHER" id="PTHR35011">
    <property type="entry name" value="2,3-DIKETO-L-GULONATE TRAP TRANSPORTER SMALL PERMEASE PROTEIN YIAM"/>
    <property type="match status" value="1"/>
</dbReference>
<reference evidence="11 12" key="1">
    <citation type="submission" date="2017-10" db="EMBL/GenBank/DDBJ databases">
        <title>Novel microbial diversity and functional potential in the marine mammal oral microbiome.</title>
        <authorList>
            <person name="Dudek N.K."/>
            <person name="Sun C.L."/>
            <person name="Burstein D."/>
            <person name="Kantor R.S."/>
            <person name="Aliaga Goltsman D.S."/>
            <person name="Bik E.M."/>
            <person name="Thomas B.C."/>
            <person name="Banfield J.F."/>
            <person name="Relman D.A."/>
        </authorList>
    </citation>
    <scope>NUCLEOTIDE SEQUENCE [LARGE SCALE GENOMIC DNA]</scope>
    <source>
        <strain evidence="11">DOLJORAL78_47_16</strain>
    </source>
</reference>
<feature type="transmembrane region" description="Helical" evidence="9">
    <location>
        <begin position="15"/>
        <end position="36"/>
    </location>
</feature>
<sequence length="169" mass="19364">MKNKFLHHLDHFEEYALLVLFPMMVVVVFVATLARYFNLFPMFWGEEVARYIMVYMAYIGAGLAMKKGAHVGVSFLVDTIKNPAVRKVFDVIRLGVVLFFCGIIIYYIVQIIQSPIFKIQTTPALFIPMWIPYAAVPLGMILISIRTIQAFWFSPDPTESSRETGDSRD</sequence>
<dbReference type="PANTHER" id="PTHR35011:SF2">
    <property type="entry name" value="2,3-DIKETO-L-GULONATE TRAP TRANSPORTER SMALL PERMEASE PROTEIN YIAM"/>
    <property type="match status" value="1"/>
</dbReference>
<evidence type="ECO:0000256" key="6">
    <source>
        <dbReference type="ARBA" id="ARBA00022989"/>
    </source>
</evidence>
<dbReference type="InterPro" id="IPR055348">
    <property type="entry name" value="DctQ"/>
</dbReference>
<feature type="transmembrane region" description="Helical" evidence="9">
    <location>
        <begin position="91"/>
        <end position="109"/>
    </location>
</feature>
<evidence type="ECO:0000313" key="11">
    <source>
        <dbReference type="EMBL" id="PIE34087.1"/>
    </source>
</evidence>
<evidence type="ECO:0000256" key="1">
    <source>
        <dbReference type="ARBA" id="ARBA00004429"/>
    </source>
</evidence>
<evidence type="ECO:0000256" key="8">
    <source>
        <dbReference type="ARBA" id="ARBA00038436"/>
    </source>
</evidence>
<dbReference type="GO" id="GO:0005886">
    <property type="term" value="C:plasma membrane"/>
    <property type="evidence" value="ECO:0007669"/>
    <property type="project" value="UniProtKB-SubCell"/>
</dbReference>
<dbReference type="GO" id="GO:0022857">
    <property type="term" value="F:transmembrane transporter activity"/>
    <property type="evidence" value="ECO:0007669"/>
    <property type="project" value="TreeGrafter"/>
</dbReference>
<dbReference type="Pfam" id="PF04290">
    <property type="entry name" value="DctQ"/>
    <property type="match status" value="1"/>
</dbReference>
<dbReference type="EMBL" id="PDSK01000092">
    <property type="protein sequence ID" value="PIE34087.1"/>
    <property type="molecule type" value="Genomic_DNA"/>
</dbReference>
<accession>A0A2G6KEJ4</accession>
<comment type="subcellular location">
    <subcellularLocation>
        <location evidence="1">Cell inner membrane</location>
        <topology evidence="1">Multi-pass membrane protein</topology>
    </subcellularLocation>
</comment>
<organism evidence="11 12">
    <name type="scientific">candidate division KSB3 bacterium</name>
    <dbReference type="NCBI Taxonomy" id="2044937"/>
    <lineage>
        <taxon>Bacteria</taxon>
        <taxon>candidate division KSB3</taxon>
    </lineage>
</organism>
<evidence type="ECO:0000259" key="10">
    <source>
        <dbReference type="Pfam" id="PF04290"/>
    </source>
</evidence>
<dbReference type="InterPro" id="IPR007387">
    <property type="entry name" value="TRAP_DctQ"/>
</dbReference>